<evidence type="ECO:0000313" key="2">
    <source>
        <dbReference type="Proteomes" id="UP001500886"/>
    </source>
</evidence>
<proteinExistence type="predicted"/>
<protein>
    <recommendedName>
        <fullName evidence="3">Type II toxin-antitoxin system RelE/ParE family toxin</fullName>
    </recommendedName>
</protein>
<reference evidence="2" key="1">
    <citation type="journal article" date="2019" name="Int. J. Syst. Evol. Microbiol.">
        <title>The Global Catalogue of Microorganisms (GCM) 10K type strain sequencing project: providing services to taxonomists for standard genome sequencing and annotation.</title>
        <authorList>
            <consortium name="The Broad Institute Genomics Platform"/>
            <consortium name="The Broad Institute Genome Sequencing Center for Infectious Disease"/>
            <person name="Wu L."/>
            <person name="Ma J."/>
        </authorList>
    </citation>
    <scope>NUCLEOTIDE SEQUENCE [LARGE SCALE GENOMIC DNA]</scope>
    <source>
        <strain evidence="2">JCM 4542</strain>
    </source>
</reference>
<organism evidence="1 2">
    <name type="scientific">Streptomyces luteosporeus</name>
    <dbReference type="NCBI Taxonomy" id="173856"/>
    <lineage>
        <taxon>Bacteria</taxon>
        <taxon>Bacillati</taxon>
        <taxon>Actinomycetota</taxon>
        <taxon>Actinomycetes</taxon>
        <taxon>Kitasatosporales</taxon>
        <taxon>Streptomycetaceae</taxon>
        <taxon>Streptomyces</taxon>
    </lineage>
</organism>
<comment type="caution">
    <text evidence="1">The sequence shown here is derived from an EMBL/GenBank/DDBJ whole genome shotgun (WGS) entry which is preliminary data.</text>
</comment>
<sequence>MSDGDDLWPVSVSPLVAEALADPVLPAELFSKICALTVAIAENPWLEGSSQAAQGGDWRTALIPDGRGIVEYLVKKEEQQVVLTRIFPF</sequence>
<keyword evidence="2" id="KW-1185">Reference proteome</keyword>
<accession>A0ABP6G8G4</accession>
<evidence type="ECO:0000313" key="1">
    <source>
        <dbReference type="EMBL" id="GAA2715192.1"/>
    </source>
</evidence>
<name>A0ABP6G8G4_9ACTN</name>
<gene>
    <name evidence="1" type="ORF">GCM10010315_23790</name>
</gene>
<dbReference type="EMBL" id="BAAASL010000008">
    <property type="protein sequence ID" value="GAA2715192.1"/>
    <property type="molecule type" value="Genomic_DNA"/>
</dbReference>
<dbReference type="Proteomes" id="UP001500886">
    <property type="component" value="Unassembled WGS sequence"/>
</dbReference>
<evidence type="ECO:0008006" key="3">
    <source>
        <dbReference type="Google" id="ProtNLM"/>
    </source>
</evidence>